<gene>
    <name evidence="3" type="ORF">OESDEN_10368</name>
</gene>
<protein>
    <submittedName>
        <fullName evidence="3">Uncharacterized protein</fullName>
    </submittedName>
</protein>
<dbReference type="EMBL" id="KN553753">
    <property type="protein sequence ID" value="KHJ89799.1"/>
    <property type="molecule type" value="Genomic_DNA"/>
</dbReference>
<proteinExistence type="predicted"/>
<dbReference type="AlphaFoldDB" id="A0A0B1SXU7"/>
<dbReference type="Proteomes" id="UP000053660">
    <property type="component" value="Unassembled WGS sequence"/>
</dbReference>
<sequence>MDSQDYATVSNSLDSRVKEMQGQVGTLAIITTITLLLALLMVILYILEMICGGPSKGKGPQTPMPTAVVIQPKEEKKKEEQEEQPKETPKEECRHTLNRHFPSKKLMLTLDVKKPDKTKKPKEKELKVEPVIVEIPVGAPPPYEAKKDAPAQTPNTATTQLTYTAVLVKTATSEMPTPTSTGPATLPGAGELSIVVEVVKQPL</sequence>
<evidence type="ECO:0000256" key="1">
    <source>
        <dbReference type="SAM" id="MobiDB-lite"/>
    </source>
</evidence>
<evidence type="ECO:0000313" key="4">
    <source>
        <dbReference type="Proteomes" id="UP000053660"/>
    </source>
</evidence>
<keyword evidence="4" id="KW-1185">Reference proteome</keyword>
<reference evidence="3 4" key="1">
    <citation type="submission" date="2014-03" db="EMBL/GenBank/DDBJ databases">
        <title>Draft genome of the hookworm Oesophagostomum dentatum.</title>
        <authorList>
            <person name="Mitreva M."/>
        </authorList>
    </citation>
    <scope>NUCLEOTIDE SEQUENCE [LARGE SCALE GENOMIC DNA]</scope>
    <source>
        <strain evidence="3 4">OD-Hann</strain>
    </source>
</reference>
<feature type="transmembrane region" description="Helical" evidence="2">
    <location>
        <begin position="24"/>
        <end position="47"/>
    </location>
</feature>
<feature type="region of interest" description="Disordered" evidence="1">
    <location>
        <begin position="56"/>
        <end position="92"/>
    </location>
</feature>
<evidence type="ECO:0000313" key="3">
    <source>
        <dbReference type="EMBL" id="KHJ89799.1"/>
    </source>
</evidence>
<evidence type="ECO:0000256" key="2">
    <source>
        <dbReference type="SAM" id="Phobius"/>
    </source>
</evidence>
<name>A0A0B1SXU7_OESDE</name>
<feature type="compositionally biased region" description="Basic and acidic residues" evidence="1">
    <location>
        <begin position="72"/>
        <end position="92"/>
    </location>
</feature>
<keyword evidence="2" id="KW-0472">Membrane</keyword>
<keyword evidence="2" id="KW-1133">Transmembrane helix</keyword>
<organism evidence="3 4">
    <name type="scientific">Oesophagostomum dentatum</name>
    <name type="common">Nodular worm</name>
    <dbReference type="NCBI Taxonomy" id="61180"/>
    <lineage>
        <taxon>Eukaryota</taxon>
        <taxon>Metazoa</taxon>
        <taxon>Ecdysozoa</taxon>
        <taxon>Nematoda</taxon>
        <taxon>Chromadorea</taxon>
        <taxon>Rhabditida</taxon>
        <taxon>Rhabditina</taxon>
        <taxon>Rhabditomorpha</taxon>
        <taxon>Strongyloidea</taxon>
        <taxon>Strongylidae</taxon>
        <taxon>Oesophagostomum</taxon>
    </lineage>
</organism>
<accession>A0A0B1SXU7</accession>
<keyword evidence="2" id="KW-0812">Transmembrane</keyword>